<name>A0ABU7XCU3_9HYPH</name>
<keyword evidence="2" id="KW-1185">Reference proteome</keyword>
<dbReference type="Proteomes" id="UP001350748">
    <property type="component" value="Unassembled WGS sequence"/>
</dbReference>
<accession>A0ABU7XCU3</accession>
<feature type="non-terminal residue" evidence="1">
    <location>
        <position position="59"/>
    </location>
</feature>
<organism evidence="1 2">
    <name type="scientific">Methylocystis borbori</name>
    <dbReference type="NCBI Taxonomy" id="3118750"/>
    <lineage>
        <taxon>Bacteria</taxon>
        <taxon>Pseudomonadati</taxon>
        <taxon>Pseudomonadota</taxon>
        <taxon>Alphaproteobacteria</taxon>
        <taxon>Hyphomicrobiales</taxon>
        <taxon>Methylocystaceae</taxon>
        <taxon>Methylocystis</taxon>
    </lineage>
</organism>
<dbReference type="InterPro" id="IPR016193">
    <property type="entry name" value="Cytidine_deaminase-like"/>
</dbReference>
<dbReference type="SUPFAM" id="SSF53927">
    <property type="entry name" value="Cytidine deaminase-like"/>
    <property type="match status" value="1"/>
</dbReference>
<evidence type="ECO:0000313" key="1">
    <source>
        <dbReference type="EMBL" id="MEF3365205.1"/>
    </source>
</evidence>
<gene>
    <name evidence="1" type="ORF">V3H18_01520</name>
</gene>
<dbReference type="Gene3D" id="3.40.140.10">
    <property type="entry name" value="Cytidine Deaminase, domain 2"/>
    <property type="match status" value="1"/>
</dbReference>
<reference evidence="1 2" key="1">
    <citation type="submission" date="2024-02" db="EMBL/GenBank/DDBJ databases">
        <authorList>
            <person name="Grouzdev D."/>
        </authorList>
    </citation>
    <scope>NUCLEOTIDE SEQUENCE [LARGE SCALE GENOMIC DNA]</scope>
    <source>
        <strain evidence="1 2">9N</strain>
    </source>
</reference>
<sequence>MTVHEPLPYVATDEAYMAAALALGRRNMGCTAPNPAVGALVVRDGVVVARGWTAPGGRP</sequence>
<protein>
    <submittedName>
        <fullName evidence="1">Riboflavin biosynthesis protein RibD</fullName>
    </submittedName>
</protein>
<comment type="caution">
    <text evidence="1">The sequence shown here is derived from an EMBL/GenBank/DDBJ whole genome shotgun (WGS) entry which is preliminary data.</text>
</comment>
<proteinExistence type="predicted"/>
<evidence type="ECO:0000313" key="2">
    <source>
        <dbReference type="Proteomes" id="UP001350748"/>
    </source>
</evidence>
<dbReference type="EMBL" id="JAZHYN010000002">
    <property type="protein sequence ID" value="MEF3365205.1"/>
    <property type="molecule type" value="Genomic_DNA"/>
</dbReference>